<evidence type="ECO:0000256" key="11">
    <source>
        <dbReference type="ARBA" id="ARBA00049534"/>
    </source>
</evidence>
<name>A0A1M4W4U1_9FLAO</name>
<gene>
    <name evidence="12" type="primary">hisH</name>
    <name evidence="15" type="ORF">SAMN05444377_101163</name>
</gene>
<evidence type="ECO:0000256" key="2">
    <source>
        <dbReference type="ARBA" id="ARBA00005091"/>
    </source>
</evidence>
<dbReference type="Gene3D" id="3.40.50.880">
    <property type="match status" value="1"/>
</dbReference>
<feature type="domain" description="Glutamine amidotransferase" evidence="14">
    <location>
        <begin position="4"/>
        <end position="190"/>
    </location>
</feature>
<comment type="catalytic activity">
    <reaction evidence="11 12">
        <text>L-glutamine + H2O = L-glutamate + NH4(+)</text>
        <dbReference type="Rhea" id="RHEA:15889"/>
        <dbReference type="ChEBI" id="CHEBI:15377"/>
        <dbReference type="ChEBI" id="CHEBI:28938"/>
        <dbReference type="ChEBI" id="CHEBI:29985"/>
        <dbReference type="ChEBI" id="CHEBI:58359"/>
        <dbReference type="EC" id="3.5.1.2"/>
    </reaction>
</comment>
<evidence type="ECO:0000259" key="14">
    <source>
        <dbReference type="Pfam" id="PF00117"/>
    </source>
</evidence>
<keyword evidence="15" id="KW-0808">Transferase</keyword>
<comment type="catalytic activity">
    <reaction evidence="10 12">
        <text>5-[(5-phospho-1-deoxy-D-ribulos-1-ylimino)methylamino]-1-(5-phospho-beta-D-ribosyl)imidazole-4-carboxamide + L-glutamine = D-erythro-1-(imidazol-4-yl)glycerol 3-phosphate + 5-amino-1-(5-phospho-beta-D-ribosyl)imidazole-4-carboxamide + L-glutamate + H(+)</text>
        <dbReference type="Rhea" id="RHEA:24793"/>
        <dbReference type="ChEBI" id="CHEBI:15378"/>
        <dbReference type="ChEBI" id="CHEBI:29985"/>
        <dbReference type="ChEBI" id="CHEBI:58278"/>
        <dbReference type="ChEBI" id="CHEBI:58359"/>
        <dbReference type="ChEBI" id="CHEBI:58475"/>
        <dbReference type="ChEBI" id="CHEBI:58525"/>
        <dbReference type="EC" id="4.3.2.10"/>
    </reaction>
</comment>
<dbReference type="GO" id="GO:0016829">
    <property type="term" value="F:lyase activity"/>
    <property type="evidence" value="ECO:0007669"/>
    <property type="project" value="UniProtKB-KW"/>
</dbReference>
<dbReference type="Proteomes" id="UP000184147">
    <property type="component" value="Unassembled WGS sequence"/>
</dbReference>
<dbReference type="PIRSF" id="PIRSF000495">
    <property type="entry name" value="Amidotransf_hisH"/>
    <property type="match status" value="1"/>
</dbReference>
<keyword evidence="4 12" id="KW-0963">Cytoplasm</keyword>
<feature type="active site" description="Nucleophile" evidence="12 13">
    <location>
        <position position="76"/>
    </location>
</feature>
<keyword evidence="16" id="KW-1185">Reference proteome</keyword>
<dbReference type="GO" id="GO:0005737">
    <property type="term" value="C:cytoplasm"/>
    <property type="evidence" value="ECO:0007669"/>
    <property type="project" value="UniProtKB-SubCell"/>
</dbReference>
<keyword evidence="5 12" id="KW-0028">Amino-acid biosynthesis</keyword>
<dbReference type="InterPro" id="IPR029062">
    <property type="entry name" value="Class_I_gatase-like"/>
</dbReference>
<evidence type="ECO:0000256" key="13">
    <source>
        <dbReference type="PIRSR" id="PIRSR000495-1"/>
    </source>
</evidence>
<dbReference type="UniPathway" id="UPA00031">
    <property type="reaction ID" value="UER00010"/>
</dbReference>
<evidence type="ECO:0000256" key="6">
    <source>
        <dbReference type="ARBA" id="ARBA00022801"/>
    </source>
</evidence>
<dbReference type="EMBL" id="FQVQ01000001">
    <property type="protein sequence ID" value="SHE75972.1"/>
    <property type="molecule type" value="Genomic_DNA"/>
</dbReference>
<dbReference type="STRING" id="1124188.SAMN05444377_101163"/>
<dbReference type="PANTHER" id="PTHR42701">
    <property type="entry name" value="IMIDAZOLE GLYCEROL PHOSPHATE SYNTHASE SUBUNIT HISH"/>
    <property type="match status" value="1"/>
</dbReference>
<reference evidence="15 16" key="1">
    <citation type="submission" date="2016-11" db="EMBL/GenBank/DDBJ databases">
        <authorList>
            <person name="Jaros S."/>
            <person name="Januszkiewicz K."/>
            <person name="Wedrychowicz H."/>
        </authorList>
    </citation>
    <scope>NUCLEOTIDE SEQUENCE [LARGE SCALE GENOMIC DNA]</scope>
    <source>
        <strain evidence="15 16">DSM 25660</strain>
    </source>
</reference>
<dbReference type="EC" id="4.3.2.10" evidence="12"/>
<feature type="active site" evidence="12 13">
    <location>
        <position position="174"/>
    </location>
</feature>
<evidence type="ECO:0000256" key="1">
    <source>
        <dbReference type="ARBA" id="ARBA00004496"/>
    </source>
</evidence>
<dbReference type="OrthoDB" id="9807137at2"/>
<dbReference type="GO" id="GO:0000105">
    <property type="term" value="P:L-histidine biosynthetic process"/>
    <property type="evidence" value="ECO:0007669"/>
    <property type="project" value="UniProtKB-UniRule"/>
</dbReference>
<dbReference type="GO" id="GO:0004359">
    <property type="term" value="F:glutaminase activity"/>
    <property type="evidence" value="ECO:0007669"/>
    <property type="project" value="UniProtKB-EC"/>
</dbReference>
<dbReference type="RefSeq" id="WP_073360455.1">
    <property type="nucleotide sequence ID" value="NZ_FQVQ01000001.1"/>
</dbReference>
<dbReference type="InterPro" id="IPR017926">
    <property type="entry name" value="GATASE"/>
</dbReference>
<dbReference type="NCBIfam" id="TIGR01855">
    <property type="entry name" value="IMP_synth_hisH"/>
    <property type="match status" value="1"/>
</dbReference>
<dbReference type="EC" id="3.5.1.2" evidence="12"/>
<keyword evidence="9 12" id="KW-0456">Lyase</keyword>
<dbReference type="PRINTS" id="PR00097">
    <property type="entry name" value="ANTSNTHASEII"/>
</dbReference>
<evidence type="ECO:0000256" key="10">
    <source>
        <dbReference type="ARBA" id="ARBA00047838"/>
    </source>
</evidence>
<comment type="pathway">
    <text evidence="2 12">Amino-acid biosynthesis; L-histidine biosynthesis; L-histidine from 5-phospho-alpha-D-ribose 1-diphosphate: step 5/9.</text>
</comment>
<dbReference type="PROSITE" id="PS51273">
    <property type="entry name" value="GATASE_TYPE_1"/>
    <property type="match status" value="1"/>
</dbReference>
<evidence type="ECO:0000256" key="8">
    <source>
        <dbReference type="ARBA" id="ARBA00023102"/>
    </source>
</evidence>
<evidence type="ECO:0000256" key="12">
    <source>
        <dbReference type="HAMAP-Rule" id="MF_00278"/>
    </source>
</evidence>
<sequence>MITLLDYQAGNLHSLQNAIERLGYTVLCTADPALLRQAEKVIIPGVGHAAPAMAFLKENGLDTVIRELTCPVLGICLGMQLLTEFTEEGQVSGLGVFDVTVKKLSGHLKIPHMGWNSVQYKPSKLFEEIPQEADFYFVHSYAATLGESTLATCEYGASFSVALAKNNFYGVQFHPEKSGKWGQQLLQNFLAL</sequence>
<evidence type="ECO:0000256" key="5">
    <source>
        <dbReference type="ARBA" id="ARBA00022605"/>
    </source>
</evidence>
<dbReference type="Pfam" id="PF00117">
    <property type="entry name" value="GATase"/>
    <property type="match status" value="1"/>
</dbReference>
<dbReference type="InterPro" id="IPR010139">
    <property type="entry name" value="Imidazole-glycPsynth_HisH"/>
</dbReference>
<keyword evidence="7 12" id="KW-0315">Glutamine amidotransferase</keyword>
<comment type="subunit">
    <text evidence="3 12">Heterodimer of HisH and HisF.</text>
</comment>
<evidence type="ECO:0000256" key="7">
    <source>
        <dbReference type="ARBA" id="ARBA00022962"/>
    </source>
</evidence>
<dbReference type="AlphaFoldDB" id="A0A1M4W4U1"/>
<dbReference type="CDD" id="cd01748">
    <property type="entry name" value="GATase1_IGP_Synthase"/>
    <property type="match status" value="1"/>
</dbReference>
<organism evidence="15 16">
    <name type="scientific">Flavobacterium fontis</name>
    <dbReference type="NCBI Taxonomy" id="1124188"/>
    <lineage>
        <taxon>Bacteria</taxon>
        <taxon>Pseudomonadati</taxon>
        <taxon>Bacteroidota</taxon>
        <taxon>Flavobacteriia</taxon>
        <taxon>Flavobacteriales</taxon>
        <taxon>Flavobacteriaceae</taxon>
        <taxon>Flavobacterium</taxon>
    </lineage>
</organism>
<proteinExistence type="inferred from homology"/>
<evidence type="ECO:0000313" key="15">
    <source>
        <dbReference type="EMBL" id="SHE75972.1"/>
    </source>
</evidence>
<comment type="subcellular location">
    <subcellularLocation>
        <location evidence="1 12">Cytoplasm</location>
    </subcellularLocation>
</comment>
<evidence type="ECO:0000256" key="3">
    <source>
        <dbReference type="ARBA" id="ARBA00011152"/>
    </source>
</evidence>
<keyword evidence="8 12" id="KW-0368">Histidine biosynthesis</keyword>
<evidence type="ECO:0000256" key="4">
    <source>
        <dbReference type="ARBA" id="ARBA00022490"/>
    </source>
</evidence>
<dbReference type="PANTHER" id="PTHR42701:SF1">
    <property type="entry name" value="IMIDAZOLE GLYCEROL PHOSPHATE SYNTHASE SUBUNIT HISH"/>
    <property type="match status" value="1"/>
</dbReference>
<comment type="function">
    <text evidence="12">IGPS catalyzes the conversion of PRFAR and glutamine to IGP, AICAR and glutamate. The HisH subunit catalyzes the hydrolysis of glutamine to glutamate and ammonia as part of the synthesis of IGP and AICAR. The resulting ammonia molecule is channeled to the active site of HisF.</text>
</comment>
<evidence type="ECO:0000256" key="9">
    <source>
        <dbReference type="ARBA" id="ARBA00023239"/>
    </source>
</evidence>
<dbReference type="GO" id="GO:0000107">
    <property type="term" value="F:imidazoleglycerol-phosphate synthase activity"/>
    <property type="evidence" value="ECO:0007669"/>
    <property type="project" value="UniProtKB-UniRule"/>
</dbReference>
<keyword evidence="6 12" id="KW-0378">Hydrolase</keyword>
<dbReference type="HAMAP" id="MF_00278">
    <property type="entry name" value="HisH"/>
    <property type="match status" value="1"/>
</dbReference>
<protein>
    <recommendedName>
        <fullName evidence="12">Imidazole glycerol phosphate synthase subunit HisH</fullName>
        <ecNumber evidence="12">4.3.2.10</ecNumber>
    </recommendedName>
    <alternativeName>
        <fullName evidence="12">IGP synthase glutaminase subunit</fullName>
        <ecNumber evidence="12">3.5.1.2</ecNumber>
    </alternativeName>
    <alternativeName>
        <fullName evidence="12">IGP synthase subunit HisH</fullName>
    </alternativeName>
    <alternativeName>
        <fullName evidence="12">ImGP synthase subunit HisH</fullName>
        <shortName evidence="12">IGPS subunit HisH</shortName>
    </alternativeName>
</protein>
<feature type="active site" evidence="12 13">
    <location>
        <position position="176"/>
    </location>
</feature>
<dbReference type="FunFam" id="3.40.50.880:FF:000009">
    <property type="entry name" value="Imidazole glycerol phosphate synthase subunit HisH"/>
    <property type="match status" value="1"/>
</dbReference>
<dbReference type="SUPFAM" id="SSF52317">
    <property type="entry name" value="Class I glutamine amidotransferase-like"/>
    <property type="match status" value="1"/>
</dbReference>
<accession>A0A1M4W4U1</accession>
<evidence type="ECO:0000313" key="16">
    <source>
        <dbReference type="Proteomes" id="UP000184147"/>
    </source>
</evidence>